<comment type="pathway">
    <text evidence="1 14">Cofactor biosynthesis; FAD biosynthesis; FAD from FMN: step 1/1.</text>
</comment>
<dbReference type="SUPFAM" id="SSF52374">
    <property type="entry name" value="Nucleotidylyl transferase"/>
    <property type="match status" value="1"/>
</dbReference>
<dbReference type="GO" id="GO:0003919">
    <property type="term" value="F:FMN adenylyltransferase activity"/>
    <property type="evidence" value="ECO:0007669"/>
    <property type="project" value="UniProtKB-EC"/>
</dbReference>
<evidence type="ECO:0000256" key="4">
    <source>
        <dbReference type="ARBA" id="ARBA00022643"/>
    </source>
</evidence>
<keyword evidence="10 14" id="KW-0067">ATP-binding</keyword>
<evidence type="ECO:0000313" key="16">
    <source>
        <dbReference type="EMBL" id="WGS64100.1"/>
    </source>
</evidence>
<keyword evidence="5 14" id="KW-0808">Transferase</keyword>
<organism evidence="16 17">
    <name type="scientific">Marinitoga aeolica</name>
    <dbReference type="NCBI Taxonomy" id="2809031"/>
    <lineage>
        <taxon>Bacteria</taxon>
        <taxon>Thermotogati</taxon>
        <taxon>Thermotogota</taxon>
        <taxon>Thermotogae</taxon>
        <taxon>Petrotogales</taxon>
        <taxon>Petrotogaceae</taxon>
        <taxon>Marinitoga</taxon>
    </lineage>
</organism>
<dbReference type="Gene3D" id="3.40.50.620">
    <property type="entry name" value="HUPs"/>
    <property type="match status" value="1"/>
</dbReference>
<keyword evidence="4 14" id="KW-0288">FMN</keyword>
<keyword evidence="17" id="KW-1185">Reference proteome</keyword>
<feature type="domain" description="Riboflavin kinase" evidence="15">
    <location>
        <begin position="163"/>
        <end position="293"/>
    </location>
</feature>
<dbReference type="InterPro" id="IPR015865">
    <property type="entry name" value="Riboflavin_kinase_bac/euk"/>
</dbReference>
<evidence type="ECO:0000256" key="2">
    <source>
        <dbReference type="ARBA" id="ARBA00005201"/>
    </source>
</evidence>
<dbReference type="InterPro" id="IPR015864">
    <property type="entry name" value="FAD_synthase"/>
</dbReference>
<dbReference type="Pfam" id="PF01687">
    <property type="entry name" value="Flavokinase"/>
    <property type="match status" value="1"/>
</dbReference>
<dbReference type="GO" id="GO:0008531">
    <property type="term" value="F:riboflavin kinase activity"/>
    <property type="evidence" value="ECO:0007669"/>
    <property type="project" value="UniProtKB-EC"/>
</dbReference>
<comment type="similarity">
    <text evidence="14">Belongs to the ribF family.</text>
</comment>
<dbReference type="PANTHER" id="PTHR22749:SF6">
    <property type="entry name" value="RIBOFLAVIN KINASE"/>
    <property type="match status" value="1"/>
</dbReference>
<evidence type="ECO:0000256" key="5">
    <source>
        <dbReference type="ARBA" id="ARBA00022679"/>
    </source>
</evidence>
<dbReference type="InterPro" id="IPR014729">
    <property type="entry name" value="Rossmann-like_a/b/a_fold"/>
</dbReference>
<proteinExistence type="inferred from homology"/>
<dbReference type="SMART" id="SM00904">
    <property type="entry name" value="Flavokinase"/>
    <property type="match status" value="1"/>
</dbReference>
<sequence>MNYAVTIGTFDGVHKGHQIILKKTLEVAKKNNLIPKAYIMKYPATKYFGNFKGVILPSYEREKIIQSMGFETEIFELPDVIHITHGEYLNFLVKEGMKAIVCGEDFTFGKERKGDVSYLLAEQHKNNYYVEVLKDIKTSETRISSTFIRRALLSGNIEEANNLLGRNWTLEGPVYEDRHIGFKLGFPTANINIRYKEEVIYPHYGVYLVKGGIKNSSYKYYGLMSVGLRPTFNEKITEPKVEIYFLDYFGDLYNKIVKIEVLKFLREEIKFNSKQELINQMIKDEDNARKIINKIR</sequence>
<keyword evidence="7 14" id="KW-0547">Nucleotide-binding</keyword>
<dbReference type="SUPFAM" id="SSF82114">
    <property type="entry name" value="Riboflavin kinase-like"/>
    <property type="match status" value="1"/>
</dbReference>
<evidence type="ECO:0000256" key="10">
    <source>
        <dbReference type="ARBA" id="ARBA00022840"/>
    </source>
</evidence>
<evidence type="ECO:0000313" key="17">
    <source>
        <dbReference type="Proteomes" id="UP001232493"/>
    </source>
</evidence>
<dbReference type="EC" id="2.7.7.2" evidence="14"/>
<evidence type="ECO:0000256" key="12">
    <source>
        <dbReference type="ARBA" id="ARBA00047880"/>
    </source>
</evidence>
<dbReference type="EC" id="2.7.1.26" evidence="14"/>
<comment type="catalytic activity">
    <reaction evidence="12 14">
        <text>riboflavin + ATP = FMN + ADP + H(+)</text>
        <dbReference type="Rhea" id="RHEA:14357"/>
        <dbReference type="ChEBI" id="CHEBI:15378"/>
        <dbReference type="ChEBI" id="CHEBI:30616"/>
        <dbReference type="ChEBI" id="CHEBI:57986"/>
        <dbReference type="ChEBI" id="CHEBI:58210"/>
        <dbReference type="ChEBI" id="CHEBI:456216"/>
        <dbReference type="EC" id="2.7.1.26"/>
    </reaction>
</comment>
<evidence type="ECO:0000256" key="6">
    <source>
        <dbReference type="ARBA" id="ARBA00022695"/>
    </source>
</evidence>
<gene>
    <name evidence="16" type="primary">ribF</name>
    <name evidence="16" type="ORF">JRV97_06870</name>
</gene>
<evidence type="ECO:0000256" key="13">
    <source>
        <dbReference type="ARBA" id="ARBA00049494"/>
    </source>
</evidence>
<dbReference type="InterPro" id="IPR023465">
    <property type="entry name" value="Riboflavin_kinase_dom_sf"/>
</dbReference>
<evidence type="ECO:0000256" key="1">
    <source>
        <dbReference type="ARBA" id="ARBA00004726"/>
    </source>
</evidence>
<evidence type="ECO:0000256" key="8">
    <source>
        <dbReference type="ARBA" id="ARBA00022777"/>
    </source>
</evidence>
<dbReference type="Pfam" id="PF06574">
    <property type="entry name" value="FAD_syn"/>
    <property type="match status" value="1"/>
</dbReference>
<keyword evidence="9 14" id="KW-0274">FAD</keyword>
<keyword evidence="8 14" id="KW-0418">Kinase</keyword>
<evidence type="ECO:0000256" key="11">
    <source>
        <dbReference type="ARBA" id="ARBA00023268"/>
    </source>
</evidence>
<evidence type="ECO:0000256" key="7">
    <source>
        <dbReference type="ARBA" id="ARBA00022741"/>
    </source>
</evidence>
<dbReference type="InterPro" id="IPR002606">
    <property type="entry name" value="Riboflavin_kinase_bac"/>
</dbReference>
<evidence type="ECO:0000256" key="9">
    <source>
        <dbReference type="ARBA" id="ARBA00022827"/>
    </source>
</evidence>
<reference evidence="16 17" key="1">
    <citation type="submission" date="2021-02" db="EMBL/GenBank/DDBJ databases">
        <title>Characterization of Marinitoga sp. nov. str. BP5-C20A.</title>
        <authorList>
            <person name="Erauso G."/>
            <person name="Postec A."/>
        </authorList>
    </citation>
    <scope>NUCLEOTIDE SEQUENCE [LARGE SCALE GENOMIC DNA]</scope>
    <source>
        <strain evidence="16 17">BP5-C20A</strain>
    </source>
</reference>
<name>A0ABY8PN85_9BACT</name>
<dbReference type="PIRSF" id="PIRSF004491">
    <property type="entry name" value="FAD_Synth"/>
    <property type="match status" value="1"/>
</dbReference>
<keyword evidence="11" id="KW-0511">Multifunctional enzyme</keyword>
<dbReference type="InterPro" id="IPR023468">
    <property type="entry name" value="Riboflavin_kinase"/>
</dbReference>
<accession>A0ABY8PN85</accession>
<dbReference type="NCBIfam" id="TIGR00083">
    <property type="entry name" value="ribF"/>
    <property type="match status" value="1"/>
</dbReference>
<evidence type="ECO:0000259" key="15">
    <source>
        <dbReference type="SMART" id="SM00904"/>
    </source>
</evidence>
<dbReference type="CDD" id="cd02064">
    <property type="entry name" value="FAD_synthetase_N"/>
    <property type="match status" value="1"/>
</dbReference>
<evidence type="ECO:0000256" key="3">
    <source>
        <dbReference type="ARBA" id="ARBA00022630"/>
    </source>
</evidence>
<dbReference type="Gene3D" id="2.40.30.30">
    <property type="entry name" value="Riboflavin kinase-like"/>
    <property type="match status" value="1"/>
</dbReference>
<protein>
    <recommendedName>
        <fullName evidence="14">Riboflavin biosynthesis protein</fullName>
    </recommendedName>
    <domain>
        <recommendedName>
            <fullName evidence="14">Riboflavin kinase</fullName>
            <ecNumber evidence="14">2.7.1.26</ecNumber>
        </recommendedName>
        <alternativeName>
            <fullName evidence="14">Flavokinase</fullName>
        </alternativeName>
    </domain>
    <domain>
        <recommendedName>
            <fullName evidence="14">FMN adenylyltransferase</fullName>
            <ecNumber evidence="14">2.7.7.2</ecNumber>
        </recommendedName>
        <alternativeName>
            <fullName evidence="14">FAD pyrophosphorylase</fullName>
        </alternativeName>
        <alternativeName>
            <fullName evidence="14">FAD synthase</fullName>
        </alternativeName>
    </domain>
</protein>
<keyword evidence="6 14" id="KW-0548">Nucleotidyltransferase</keyword>
<comment type="catalytic activity">
    <reaction evidence="13 14">
        <text>FMN + ATP + H(+) = FAD + diphosphate</text>
        <dbReference type="Rhea" id="RHEA:17237"/>
        <dbReference type="ChEBI" id="CHEBI:15378"/>
        <dbReference type="ChEBI" id="CHEBI:30616"/>
        <dbReference type="ChEBI" id="CHEBI:33019"/>
        <dbReference type="ChEBI" id="CHEBI:57692"/>
        <dbReference type="ChEBI" id="CHEBI:58210"/>
        <dbReference type="EC" id="2.7.7.2"/>
    </reaction>
</comment>
<dbReference type="Proteomes" id="UP001232493">
    <property type="component" value="Chromosome"/>
</dbReference>
<keyword evidence="3 14" id="KW-0285">Flavoprotein</keyword>
<evidence type="ECO:0000256" key="14">
    <source>
        <dbReference type="PIRNR" id="PIRNR004491"/>
    </source>
</evidence>
<comment type="pathway">
    <text evidence="2 14">Cofactor biosynthesis; FMN biosynthesis; FMN from riboflavin (ATP route): step 1/1.</text>
</comment>
<dbReference type="RefSeq" id="WP_280997467.1">
    <property type="nucleotide sequence ID" value="NZ_CP069362.1"/>
</dbReference>
<dbReference type="PANTHER" id="PTHR22749">
    <property type="entry name" value="RIBOFLAVIN KINASE/FMN ADENYLYLTRANSFERASE"/>
    <property type="match status" value="1"/>
</dbReference>
<dbReference type="EMBL" id="CP069362">
    <property type="protein sequence ID" value="WGS64100.1"/>
    <property type="molecule type" value="Genomic_DNA"/>
</dbReference>